<reference evidence="5 6" key="1">
    <citation type="submission" date="2019-07" db="EMBL/GenBank/DDBJ databases">
        <title>Insights of Desulfuromonas acetexigens electromicrobiology.</title>
        <authorList>
            <person name="Katuri K."/>
            <person name="Sapireddy V."/>
            <person name="Shaw D.R."/>
            <person name="Saikaly P."/>
        </authorList>
    </citation>
    <scope>NUCLEOTIDE SEQUENCE [LARGE SCALE GENOMIC DNA]</scope>
    <source>
        <strain evidence="5 6">2873</strain>
    </source>
</reference>
<evidence type="ECO:0000256" key="1">
    <source>
        <dbReference type="ARBA" id="ARBA00012528"/>
    </source>
</evidence>
<dbReference type="InterPro" id="IPR029787">
    <property type="entry name" value="Nucleotide_cyclase"/>
</dbReference>
<organism evidence="5 6">
    <name type="scientific">Trichloromonas acetexigens</name>
    <dbReference type="NCBI Taxonomy" id="38815"/>
    <lineage>
        <taxon>Bacteria</taxon>
        <taxon>Pseudomonadati</taxon>
        <taxon>Thermodesulfobacteriota</taxon>
        <taxon>Desulfuromonadia</taxon>
        <taxon>Desulfuromonadales</taxon>
        <taxon>Trichloromonadaceae</taxon>
        <taxon>Trichloromonas</taxon>
    </lineage>
</organism>
<evidence type="ECO:0000313" key="6">
    <source>
        <dbReference type="Proteomes" id="UP000317155"/>
    </source>
</evidence>
<dbReference type="SMART" id="SM00267">
    <property type="entry name" value="GGDEF"/>
    <property type="match status" value="1"/>
</dbReference>
<dbReference type="InterPro" id="IPR050469">
    <property type="entry name" value="Diguanylate_Cyclase"/>
</dbReference>
<dbReference type="PANTHER" id="PTHR45138:SF9">
    <property type="entry name" value="DIGUANYLATE CYCLASE DGCM-RELATED"/>
    <property type="match status" value="1"/>
</dbReference>
<evidence type="ECO:0000313" key="5">
    <source>
        <dbReference type="EMBL" id="TRO79286.1"/>
    </source>
</evidence>
<dbReference type="GO" id="GO:0052621">
    <property type="term" value="F:diguanylate cyclase activity"/>
    <property type="evidence" value="ECO:0007669"/>
    <property type="project" value="UniProtKB-EC"/>
</dbReference>
<feature type="transmembrane region" description="Helical" evidence="3">
    <location>
        <begin position="21"/>
        <end position="41"/>
    </location>
</feature>
<dbReference type="InterPro" id="IPR043128">
    <property type="entry name" value="Rev_trsase/Diguanyl_cyclase"/>
</dbReference>
<keyword evidence="3" id="KW-1133">Transmembrane helix</keyword>
<dbReference type="InterPro" id="IPR029151">
    <property type="entry name" value="Sensor-like_sf"/>
</dbReference>
<dbReference type="NCBIfam" id="TIGR00254">
    <property type="entry name" value="GGDEF"/>
    <property type="match status" value="1"/>
</dbReference>
<dbReference type="SUPFAM" id="SSF55073">
    <property type="entry name" value="Nucleotide cyclase"/>
    <property type="match status" value="1"/>
</dbReference>
<dbReference type="Pfam" id="PF00990">
    <property type="entry name" value="GGDEF"/>
    <property type="match status" value="1"/>
</dbReference>
<accession>A0A550J7T2</accession>
<comment type="catalytic activity">
    <reaction evidence="2">
        <text>2 GTP = 3',3'-c-di-GMP + 2 diphosphate</text>
        <dbReference type="Rhea" id="RHEA:24898"/>
        <dbReference type="ChEBI" id="CHEBI:33019"/>
        <dbReference type="ChEBI" id="CHEBI:37565"/>
        <dbReference type="ChEBI" id="CHEBI:58805"/>
        <dbReference type="EC" id="2.7.7.65"/>
    </reaction>
</comment>
<protein>
    <recommendedName>
        <fullName evidence="1">diguanylate cyclase</fullName>
        <ecNumber evidence="1">2.7.7.65</ecNumber>
    </recommendedName>
</protein>
<feature type="transmembrane region" description="Helical" evidence="3">
    <location>
        <begin position="197"/>
        <end position="219"/>
    </location>
</feature>
<keyword evidence="3" id="KW-0472">Membrane</keyword>
<evidence type="ECO:0000259" key="4">
    <source>
        <dbReference type="PROSITE" id="PS50887"/>
    </source>
</evidence>
<dbReference type="Proteomes" id="UP000317155">
    <property type="component" value="Unassembled WGS sequence"/>
</dbReference>
<feature type="domain" description="GGDEF" evidence="4">
    <location>
        <begin position="272"/>
        <end position="405"/>
    </location>
</feature>
<dbReference type="OrthoDB" id="5512413at2"/>
<keyword evidence="6" id="KW-1185">Reference proteome</keyword>
<comment type="caution">
    <text evidence="5">The sequence shown here is derived from an EMBL/GenBank/DDBJ whole genome shotgun (WGS) entry which is preliminary data.</text>
</comment>
<dbReference type="PANTHER" id="PTHR45138">
    <property type="entry name" value="REGULATORY COMPONENTS OF SENSORY TRANSDUCTION SYSTEM"/>
    <property type="match status" value="1"/>
</dbReference>
<dbReference type="SUPFAM" id="SSF103190">
    <property type="entry name" value="Sensory domain-like"/>
    <property type="match status" value="1"/>
</dbReference>
<gene>
    <name evidence="5" type="ORF">FL622_13525</name>
</gene>
<name>A0A550J7T2_9BACT</name>
<evidence type="ECO:0000256" key="3">
    <source>
        <dbReference type="SAM" id="Phobius"/>
    </source>
</evidence>
<dbReference type="FunFam" id="3.30.70.270:FF:000001">
    <property type="entry name" value="Diguanylate cyclase domain protein"/>
    <property type="match status" value="1"/>
</dbReference>
<dbReference type="EC" id="2.7.7.65" evidence="1"/>
<evidence type="ECO:0000256" key="2">
    <source>
        <dbReference type="ARBA" id="ARBA00034247"/>
    </source>
</evidence>
<proteinExistence type="predicted"/>
<dbReference type="AlphaFoldDB" id="A0A550J7T2"/>
<dbReference type="PROSITE" id="PS50887">
    <property type="entry name" value="GGDEF"/>
    <property type="match status" value="1"/>
</dbReference>
<dbReference type="EMBL" id="VJVV01000011">
    <property type="protein sequence ID" value="TRO79286.1"/>
    <property type="molecule type" value="Genomic_DNA"/>
</dbReference>
<keyword evidence="3" id="KW-0812">Transmembrane</keyword>
<sequence length="414" mass="45688">MKEITAIEHMPRLDPNGLMRLMSWVTVLSLLVILSLAGYGIHRVFTAHVIHNAEETAVGLSELLSGEGRLLLDKSGHLTLSAPNRERLDHRLRTLSAPFDVVKIKIYDATGKILYSTDPGIIGQIDEGNPRLTKALAGQVDSRLESRETVLDLADEQQFDVDVVETYVPILDDHQIAGCFELYMDVTRYREEIRRGVLASTGLLALILVSVFTAAFLVVRRGVLQLRQAQEQLTQLTSIDPLTGAFNRGEILNRARKEASRLRRAMNQSPDQAIALVMVDIDRFKAINDRHGYLVGDTVLRQVVRRIKIELRDYDLFGRYGGEEFLAILPGSDLPAALAVAERIRQAVGETPLDVEGQSLPVTISLGVAILAGDVLDLTGTLQQADEALSRAKSTGRNRVCCAEAETPPEETQP</sequence>
<dbReference type="RefSeq" id="WP_092053729.1">
    <property type="nucleotide sequence ID" value="NZ_FOJJ01000003.1"/>
</dbReference>
<dbReference type="InterPro" id="IPR000160">
    <property type="entry name" value="GGDEF_dom"/>
</dbReference>
<dbReference type="CDD" id="cd01949">
    <property type="entry name" value="GGDEF"/>
    <property type="match status" value="1"/>
</dbReference>
<dbReference type="Gene3D" id="3.30.70.270">
    <property type="match status" value="1"/>
</dbReference>